<evidence type="ECO:0000313" key="3">
    <source>
        <dbReference type="Proteomes" id="UP000827889"/>
    </source>
</evidence>
<protein>
    <submittedName>
        <fullName evidence="4">Uncharacterized protein LOC115737044</fullName>
    </submittedName>
</protein>
<dbReference type="InterPro" id="IPR025521">
    <property type="entry name" value="Neprosin_propep"/>
</dbReference>
<dbReference type="Gene3D" id="3.90.1320.10">
    <property type="entry name" value="Outer-capsid protein sigma 3, large lobe"/>
    <property type="match status" value="1"/>
</dbReference>
<proteinExistence type="predicted"/>
<name>A0ABM3HXJ2_9MYRT</name>
<dbReference type="GeneID" id="115737044"/>
<dbReference type="Pfam" id="PF03080">
    <property type="entry name" value="Neprosin"/>
    <property type="match status" value="1"/>
</dbReference>
<sequence>MALVKLLLAHLILCSVYGYWGKATSISNDDSEIEAQLKILNKPAVKTFVTKDGETIDCVPIHKQPAFDHPLLKDHKIQLEPNLPPFEKDTPPPNAKSVNFGLREPCPVGTVPIPRVTKEDLIRARSIPKMPSISTRGQTNYNQHVVSLRDNQVENIKYGAGARMTVYNLTVAPDQFSSHNIWLETGPIEHISMIAASWQVNQQLNGDRISRLFTYWTGDGHHNGCYNVLCPGFVQIDREVTTNYPFYDTSVIGGKQYELLLRVEQDLYTANWWLIVNDDPPVKVGYWPKELFAYLRNGSLHAAWGGIGMEGSDGYCPPMGSGRFPDSDSDYTHAAYFRNMYWLYRFSARLQPSKKIREYVDKSNVYGLTNHGNVRKMGYTLGYGGQGGYCRAQ</sequence>
<reference evidence="4" key="1">
    <citation type="submission" date="2025-08" db="UniProtKB">
        <authorList>
            <consortium name="RefSeq"/>
        </authorList>
    </citation>
    <scope>IDENTIFICATION</scope>
    <source>
        <tissue evidence="4">Leaf</tissue>
    </source>
</reference>
<evidence type="ECO:0000313" key="4">
    <source>
        <dbReference type="RefSeq" id="XP_048141312.1"/>
    </source>
</evidence>
<evidence type="ECO:0000259" key="2">
    <source>
        <dbReference type="PROSITE" id="PS52045"/>
    </source>
</evidence>
<feature type="signal peptide" evidence="1">
    <location>
        <begin position="1"/>
        <end position="18"/>
    </location>
</feature>
<dbReference type="PANTHER" id="PTHR31589:SF232">
    <property type="entry name" value="NEPROSIN DOMAIN-CONTAINING PROTEIN"/>
    <property type="match status" value="1"/>
</dbReference>
<dbReference type="RefSeq" id="XP_048141312.1">
    <property type="nucleotide sequence ID" value="XM_048285355.1"/>
</dbReference>
<evidence type="ECO:0000256" key="1">
    <source>
        <dbReference type="SAM" id="SignalP"/>
    </source>
</evidence>
<dbReference type="PROSITE" id="PS52045">
    <property type="entry name" value="NEPROSIN_PEP_CD"/>
    <property type="match status" value="1"/>
</dbReference>
<feature type="chain" id="PRO_5046884726" evidence="1">
    <location>
        <begin position="19"/>
        <end position="393"/>
    </location>
</feature>
<organism evidence="3 4">
    <name type="scientific">Rhodamnia argentea</name>
    <dbReference type="NCBI Taxonomy" id="178133"/>
    <lineage>
        <taxon>Eukaryota</taxon>
        <taxon>Viridiplantae</taxon>
        <taxon>Streptophyta</taxon>
        <taxon>Embryophyta</taxon>
        <taxon>Tracheophyta</taxon>
        <taxon>Spermatophyta</taxon>
        <taxon>Magnoliopsida</taxon>
        <taxon>eudicotyledons</taxon>
        <taxon>Gunneridae</taxon>
        <taxon>Pentapetalae</taxon>
        <taxon>rosids</taxon>
        <taxon>malvids</taxon>
        <taxon>Myrtales</taxon>
        <taxon>Myrtaceae</taxon>
        <taxon>Myrtoideae</taxon>
        <taxon>Myrteae</taxon>
        <taxon>Australasian group</taxon>
        <taxon>Rhodamnia</taxon>
    </lineage>
</organism>
<feature type="domain" description="Neprosin PEP catalytic" evidence="2">
    <location>
        <begin position="138"/>
        <end position="391"/>
    </location>
</feature>
<dbReference type="Proteomes" id="UP000827889">
    <property type="component" value="Chromosome 9"/>
</dbReference>
<dbReference type="InterPro" id="IPR053168">
    <property type="entry name" value="Glutamic_endopeptidase"/>
</dbReference>
<gene>
    <name evidence="4" type="primary">LOC115737044</name>
</gene>
<keyword evidence="1" id="KW-0732">Signal</keyword>
<keyword evidence="3" id="KW-1185">Reference proteome</keyword>
<accession>A0ABM3HXJ2</accession>
<dbReference type="Pfam" id="PF14365">
    <property type="entry name" value="Neprosin_AP"/>
    <property type="match status" value="1"/>
</dbReference>
<dbReference type="PANTHER" id="PTHR31589">
    <property type="entry name" value="PROTEIN, PUTATIVE (DUF239)-RELATED-RELATED"/>
    <property type="match status" value="1"/>
</dbReference>
<dbReference type="InterPro" id="IPR004314">
    <property type="entry name" value="Neprosin"/>
</dbReference>